<dbReference type="InterPro" id="IPR045088">
    <property type="entry name" value="ALAT1/2-like"/>
</dbReference>
<dbReference type="Pfam" id="PF00696">
    <property type="entry name" value="AA_kinase"/>
    <property type="match status" value="1"/>
</dbReference>
<dbReference type="SUPFAM" id="SSF53633">
    <property type="entry name" value="Carbamate kinase-like"/>
    <property type="match status" value="1"/>
</dbReference>
<evidence type="ECO:0000256" key="7">
    <source>
        <dbReference type="ARBA" id="ARBA00022777"/>
    </source>
</evidence>
<evidence type="ECO:0000256" key="8">
    <source>
        <dbReference type="ARBA" id="ARBA00022840"/>
    </source>
</evidence>
<dbReference type="InterPro" id="IPR036393">
    <property type="entry name" value="AceGlu_kinase-like_sf"/>
</dbReference>
<dbReference type="Gene3D" id="3.30.70.260">
    <property type="match status" value="2"/>
</dbReference>
<feature type="region of interest" description="Disordered" evidence="14">
    <location>
        <begin position="159"/>
        <end position="207"/>
    </location>
</feature>
<dbReference type="Proteomes" id="UP000827549">
    <property type="component" value="Chromosome 4"/>
</dbReference>
<dbReference type="Gene3D" id="1.10.287.1970">
    <property type="match status" value="1"/>
</dbReference>
<comment type="subunit">
    <text evidence="2">Homodimer.</text>
</comment>
<dbReference type="InterPro" id="IPR001048">
    <property type="entry name" value="Asp/Glu/Uridylate_kinase"/>
</dbReference>
<name>A0AAF1BLK6_9TREE</name>
<dbReference type="FunFam" id="3.40.640.10:FF:000012">
    <property type="entry name" value="alanine aminotransferase 2"/>
    <property type="match status" value="1"/>
</dbReference>
<keyword evidence="19" id="KW-1185">Reference proteome</keyword>
<dbReference type="InterPro" id="IPR045865">
    <property type="entry name" value="ACT-like_dom_sf"/>
</dbReference>
<dbReference type="FunFam" id="3.90.1150.10:FF:000010">
    <property type="entry name" value="Alanine aminotransferase 2"/>
    <property type="match status" value="1"/>
</dbReference>
<evidence type="ECO:0000256" key="10">
    <source>
        <dbReference type="ARBA" id="ARBA00025785"/>
    </source>
</evidence>
<feature type="domain" description="Aminotransferase class I/classII large" evidence="15">
    <location>
        <begin position="741"/>
        <end position="1109"/>
    </location>
</feature>
<dbReference type="PANTHER" id="PTHR11751">
    <property type="entry name" value="ALANINE AMINOTRANSFERASE"/>
    <property type="match status" value="1"/>
</dbReference>
<dbReference type="SUPFAM" id="SSF55021">
    <property type="entry name" value="ACT-like"/>
    <property type="match status" value="2"/>
</dbReference>
<protein>
    <recommendedName>
        <fullName evidence="3">aspartate kinase</fullName>
        <ecNumber evidence="3">2.7.2.4</ecNumber>
    </recommendedName>
    <alternativeName>
        <fullName evidence="11">Glutamate pyruvate transaminase</fullName>
    </alternativeName>
    <alternativeName>
        <fullName evidence="12">Glutamic--alanine transaminase</fullName>
    </alternativeName>
    <alternativeName>
        <fullName evidence="13">Glutamic--pyruvic transaminase</fullName>
    </alternativeName>
</protein>
<dbReference type="GO" id="GO:0008483">
    <property type="term" value="F:transaminase activity"/>
    <property type="evidence" value="ECO:0007669"/>
    <property type="project" value="UniProtKB-KW"/>
</dbReference>
<dbReference type="AlphaFoldDB" id="A0AAF1BLK6"/>
<keyword evidence="7" id="KW-0418">Kinase</keyword>
<evidence type="ECO:0000256" key="13">
    <source>
        <dbReference type="ARBA" id="ARBA00080525"/>
    </source>
</evidence>
<keyword evidence="8" id="KW-0067">ATP-binding</keyword>
<dbReference type="PANTHER" id="PTHR11751:SF29">
    <property type="entry name" value="ALANINE TRANSAMINASE"/>
    <property type="match status" value="1"/>
</dbReference>
<dbReference type="InterPro" id="IPR001341">
    <property type="entry name" value="Asp_kinase"/>
</dbReference>
<comment type="similarity">
    <text evidence="10">Belongs to the class-I pyridoxal-phosphate-dependent aminotransferase family. Alanine aminotransferase subfamily.</text>
</comment>
<dbReference type="Gene3D" id="3.40.1160.10">
    <property type="entry name" value="Acetylglutamate kinase-like"/>
    <property type="match status" value="1"/>
</dbReference>
<evidence type="ECO:0000313" key="19">
    <source>
        <dbReference type="Proteomes" id="UP000827549"/>
    </source>
</evidence>
<dbReference type="GO" id="GO:0004072">
    <property type="term" value="F:aspartate kinase activity"/>
    <property type="evidence" value="ECO:0007669"/>
    <property type="project" value="UniProtKB-EC"/>
</dbReference>
<dbReference type="SUPFAM" id="SSF53383">
    <property type="entry name" value="PLP-dependent transferases"/>
    <property type="match status" value="1"/>
</dbReference>
<evidence type="ECO:0000256" key="11">
    <source>
        <dbReference type="ARBA" id="ARBA00077894"/>
    </source>
</evidence>
<evidence type="ECO:0000259" key="16">
    <source>
        <dbReference type="Pfam" id="PF00696"/>
    </source>
</evidence>
<dbReference type="InterPro" id="IPR015421">
    <property type="entry name" value="PyrdxlP-dep_Trfase_major"/>
</dbReference>
<feature type="domain" description="Aspartokinase ACT" evidence="17">
    <location>
        <begin position="569"/>
        <end position="627"/>
    </location>
</feature>
<feature type="domain" description="Aspartate/glutamate/uridylate kinase" evidence="16">
    <location>
        <begin position="64"/>
        <end position="446"/>
    </location>
</feature>
<evidence type="ECO:0000256" key="2">
    <source>
        <dbReference type="ARBA" id="ARBA00011738"/>
    </source>
</evidence>
<evidence type="ECO:0000256" key="14">
    <source>
        <dbReference type="SAM" id="MobiDB-lite"/>
    </source>
</evidence>
<keyword evidence="6" id="KW-0547">Nucleotide-binding</keyword>
<dbReference type="GO" id="GO:1901607">
    <property type="term" value="P:alpha-amino acid biosynthetic process"/>
    <property type="evidence" value="ECO:0007669"/>
    <property type="project" value="UniProtKB-ARBA"/>
</dbReference>
<organism evidence="18 19">
    <name type="scientific">Vanrija pseudolonga</name>
    <dbReference type="NCBI Taxonomy" id="143232"/>
    <lineage>
        <taxon>Eukaryota</taxon>
        <taxon>Fungi</taxon>
        <taxon>Dikarya</taxon>
        <taxon>Basidiomycota</taxon>
        <taxon>Agaricomycotina</taxon>
        <taxon>Tremellomycetes</taxon>
        <taxon>Trichosporonales</taxon>
        <taxon>Trichosporonaceae</taxon>
        <taxon>Vanrija</taxon>
    </lineage>
</organism>
<sequence>MSSSSPHLARNQKPIKTNKPRLRLDSNMVSFASPVSSGLATPRSYYGDVDESLLHNNVEANLPWVIQKYGGTSVGKSLDSITQIVESYLKTNRVAIVCSARSTQTKALGTTNLLLQASREALEPSKSRPDASGYQTPLYPKRVGSGFFSGSMISSFSSLKDDTPARSSSPSPFHPVAGKKEDKSRSHSPTDSSGPTTPTGSEPLEPRFHTTVDTIKRSHLDAARATLKEGALRDELEEEIERDCEVLRSFLNAAHIIDEISPRSQDSIIGTGERLACKIVAAALRDRGVDSELVVLDNIVDAAMTAATDAALTASGDQGVAQLGQSFYDELAVRLGERLRECGHRVPVITGYFGAVPGSLLAQIGRGYTDLCAALCAVGVAASELQVWKEVDGIFTADPRKVPTARLVPSITPDEAAELTYYGSEVIHPFTMEQVIRAKIPIRIKNVDNPGGPGTIILPDQDFPVGLNVPPPAHLPNGLLDRMPTAVTIKDQIIVLNIHSNRKTISHGFLARIFGTLDRAGVVVDLISTSEVHVSMAMQHFLNPRRLERLIRDLEKIGDITVSNDMAILSLVGRNMRNAIGSAGLMFASLAKAEVNIEMISQGASEINISCVIENKDAIKALNIIHDSCLAVPAAPATNGDANGGANGYVHSKALTVDTVNPAVLNVEYAVRGELNAKAEVLATKLAEGAKLPFDHITYANIGNPQEKELKQKPLTYWRQVTSLVEYPDLLTHPLANELFPADVLAKATELNAEFGSIGAYTGSKGSLPIRQRVAKFIEARDGFPADPEHIYLTGGATPGVWMILGLALRPGDAALIPRPQYPVYTACLAHLHAVPVSYSLNESEGWALDLTSLKKAIARGRNDLSIKTLKALVVINPGNPTGSCLSEENMREIVQIAYDESLLLLADEVYQTNIYEPERKPFISFKQVLRSMPEPIASSVELVSFHSISKGVSGECGRRGGYIETVNLDSGVEELLLKMASISLCAPVSGQIGVDLLVSPPKAGSPSYELFQKESREIHEGMRDRSAYMREQFNALEGVSCQPAEGAMYLFPQLTLPPRAIEAAKKAGKEADVFYALALLDATGICTVAGSGFGQEDGTYHLRVTTLAPNVEDMMARITKFHNEFLSQYA</sequence>
<evidence type="ECO:0000313" key="18">
    <source>
        <dbReference type="EMBL" id="WOO82320.1"/>
    </source>
</evidence>
<dbReference type="InterPro" id="IPR054352">
    <property type="entry name" value="ACT_Aspartokinase"/>
</dbReference>
<keyword evidence="9" id="KW-0663">Pyridoxal phosphate</keyword>
<dbReference type="FunFam" id="3.40.1160.10:FF:000023">
    <property type="entry name" value="Probable aspartokinase"/>
    <property type="match status" value="1"/>
</dbReference>
<accession>A0AAF1BLK6</accession>
<evidence type="ECO:0000259" key="17">
    <source>
        <dbReference type="Pfam" id="PF22468"/>
    </source>
</evidence>
<dbReference type="FunFam" id="1.10.287.1970:FF:000001">
    <property type="entry name" value="Alanine aminotransferase 2"/>
    <property type="match status" value="1"/>
</dbReference>
<dbReference type="InterPro" id="IPR015424">
    <property type="entry name" value="PyrdxlP-dep_Trfase"/>
</dbReference>
<dbReference type="CDD" id="cd00609">
    <property type="entry name" value="AAT_like"/>
    <property type="match status" value="1"/>
</dbReference>
<evidence type="ECO:0000256" key="4">
    <source>
        <dbReference type="ARBA" id="ARBA00022576"/>
    </source>
</evidence>
<evidence type="ECO:0000256" key="6">
    <source>
        <dbReference type="ARBA" id="ARBA00022741"/>
    </source>
</evidence>
<evidence type="ECO:0000256" key="1">
    <source>
        <dbReference type="ARBA" id="ARBA00001933"/>
    </source>
</evidence>
<dbReference type="Pfam" id="PF22468">
    <property type="entry name" value="ACT_9"/>
    <property type="match status" value="1"/>
</dbReference>
<dbReference type="Gene3D" id="3.90.1150.10">
    <property type="entry name" value="Aspartate Aminotransferase, domain 1"/>
    <property type="match status" value="1"/>
</dbReference>
<dbReference type="GO" id="GO:0005524">
    <property type="term" value="F:ATP binding"/>
    <property type="evidence" value="ECO:0007669"/>
    <property type="project" value="UniProtKB-KW"/>
</dbReference>
<dbReference type="GO" id="GO:0030170">
    <property type="term" value="F:pyridoxal phosphate binding"/>
    <property type="evidence" value="ECO:0007669"/>
    <property type="project" value="InterPro"/>
</dbReference>
<comment type="cofactor">
    <cofactor evidence="1">
        <name>pyridoxal 5'-phosphate</name>
        <dbReference type="ChEBI" id="CHEBI:597326"/>
    </cofactor>
</comment>
<keyword evidence="4 18" id="KW-0032">Aminotransferase</keyword>
<evidence type="ECO:0000256" key="12">
    <source>
        <dbReference type="ARBA" id="ARBA00078532"/>
    </source>
</evidence>
<dbReference type="EC" id="2.7.2.4" evidence="3"/>
<dbReference type="NCBIfam" id="TIGR00657">
    <property type="entry name" value="asp_kinases"/>
    <property type="match status" value="1"/>
</dbReference>
<dbReference type="GeneID" id="87809042"/>
<dbReference type="Gene3D" id="3.40.640.10">
    <property type="entry name" value="Type I PLP-dependent aspartate aminotransferase-like (Major domain)"/>
    <property type="match status" value="1"/>
</dbReference>
<reference evidence="18" key="1">
    <citation type="submission" date="2023-10" db="EMBL/GenBank/DDBJ databases">
        <authorList>
            <person name="Noh H."/>
        </authorList>
    </citation>
    <scope>NUCLEOTIDE SEQUENCE</scope>
    <source>
        <strain evidence="18">DUCC4014</strain>
    </source>
</reference>
<gene>
    <name evidence="18" type="primary">gpt</name>
    <name evidence="18" type="ORF">LOC62_04G005814</name>
</gene>
<evidence type="ECO:0000256" key="3">
    <source>
        <dbReference type="ARBA" id="ARBA00013059"/>
    </source>
</evidence>
<evidence type="ECO:0000259" key="15">
    <source>
        <dbReference type="Pfam" id="PF00155"/>
    </source>
</evidence>
<dbReference type="RefSeq" id="XP_062628352.1">
    <property type="nucleotide sequence ID" value="XM_062772368.1"/>
</dbReference>
<keyword evidence="5" id="KW-0808">Transferase</keyword>
<feature type="compositionally biased region" description="Low complexity" evidence="14">
    <location>
        <begin position="189"/>
        <end position="203"/>
    </location>
</feature>
<dbReference type="EMBL" id="CP086717">
    <property type="protein sequence ID" value="WOO82320.1"/>
    <property type="molecule type" value="Genomic_DNA"/>
</dbReference>
<proteinExistence type="inferred from homology"/>
<dbReference type="Pfam" id="PF00155">
    <property type="entry name" value="Aminotran_1_2"/>
    <property type="match status" value="1"/>
</dbReference>
<dbReference type="InterPro" id="IPR015422">
    <property type="entry name" value="PyrdxlP-dep_Trfase_small"/>
</dbReference>
<evidence type="ECO:0000256" key="5">
    <source>
        <dbReference type="ARBA" id="ARBA00022679"/>
    </source>
</evidence>
<dbReference type="InterPro" id="IPR004839">
    <property type="entry name" value="Aminotransferase_I/II_large"/>
</dbReference>
<evidence type="ECO:0000256" key="9">
    <source>
        <dbReference type="ARBA" id="ARBA00022898"/>
    </source>
</evidence>